<dbReference type="EMBL" id="JROU02000368">
    <property type="protein sequence ID" value="OEH79496.1"/>
    <property type="molecule type" value="Genomic_DNA"/>
</dbReference>
<evidence type="ECO:0000313" key="3">
    <source>
        <dbReference type="EMBL" id="OEH79496.1"/>
    </source>
</evidence>
<dbReference type="AlphaFoldDB" id="A0A1D3D7Q9"/>
<dbReference type="Proteomes" id="UP000095192">
    <property type="component" value="Unassembled WGS sequence"/>
</dbReference>
<dbReference type="SUPFAM" id="SSF82649">
    <property type="entry name" value="SufE/NifU"/>
    <property type="match status" value="1"/>
</dbReference>
<dbReference type="InterPro" id="IPR003808">
    <property type="entry name" value="Fe-S_metab-assoc_dom"/>
</dbReference>
<dbReference type="PANTHER" id="PTHR43597">
    <property type="entry name" value="SULFUR ACCEPTOR PROTEIN CSDE"/>
    <property type="match status" value="1"/>
</dbReference>
<proteinExistence type="inferred from homology"/>
<dbReference type="InParanoid" id="A0A1D3D7Q9"/>
<dbReference type="Pfam" id="PF02657">
    <property type="entry name" value="SufE"/>
    <property type="match status" value="1"/>
</dbReference>
<reference evidence="3 4" key="1">
    <citation type="journal article" date="2016" name="BMC Genomics">
        <title>Comparative genomics reveals Cyclospora cayetanensis possesses coccidia-like metabolism and invasion components but unique surface antigens.</title>
        <authorList>
            <person name="Liu S."/>
            <person name="Wang L."/>
            <person name="Zheng H."/>
            <person name="Xu Z."/>
            <person name="Roellig D.M."/>
            <person name="Li N."/>
            <person name="Frace M.A."/>
            <person name="Tang K."/>
            <person name="Arrowood M.J."/>
            <person name="Moss D.M."/>
            <person name="Zhang L."/>
            <person name="Feng Y."/>
            <person name="Xiao L."/>
        </authorList>
    </citation>
    <scope>NUCLEOTIDE SEQUENCE [LARGE SCALE GENOMIC DNA]</scope>
    <source>
        <strain evidence="3 4">CHN_HEN01</strain>
    </source>
</reference>
<sequence length="237" mass="25120">MQDDQNRLTAINVGLHLAAWKSALGSAEEDRSEEAAPMGLAGLSSWMWHECTLSTKTGNQGALTELAPETPGECAYTPVLATCKDAGSIHPSTSKNTAPTRRMQYLMTLGAKAVPLNPVLKTAANKVKGCISEVYVHCTAQRNSEGELLLFYVGDSNAVLTSGLLQLLLRGLHGSRPSEVLALPLDILKRAKLQQFVAISRMNGFVNILRKMKEQAAAAAEEAAASASASPAHPAAV</sequence>
<protein>
    <submittedName>
        <fullName evidence="3">Fe-s metabolism associated domain-containing protein</fullName>
    </submittedName>
</protein>
<evidence type="ECO:0000259" key="2">
    <source>
        <dbReference type="Pfam" id="PF02657"/>
    </source>
</evidence>
<name>A0A1D3D7Q9_9EIME</name>
<accession>A0A1D3D7Q9</accession>
<organism evidence="3 4">
    <name type="scientific">Cyclospora cayetanensis</name>
    <dbReference type="NCBI Taxonomy" id="88456"/>
    <lineage>
        <taxon>Eukaryota</taxon>
        <taxon>Sar</taxon>
        <taxon>Alveolata</taxon>
        <taxon>Apicomplexa</taxon>
        <taxon>Conoidasida</taxon>
        <taxon>Coccidia</taxon>
        <taxon>Eucoccidiorida</taxon>
        <taxon>Eimeriorina</taxon>
        <taxon>Eimeriidae</taxon>
        <taxon>Cyclospora</taxon>
    </lineage>
</organism>
<evidence type="ECO:0000313" key="4">
    <source>
        <dbReference type="Proteomes" id="UP000095192"/>
    </source>
</evidence>
<comment type="similarity">
    <text evidence="1">Belongs to the SufE family.</text>
</comment>
<feature type="domain" description="Fe-S metabolism associated" evidence="2">
    <location>
        <begin position="98"/>
        <end position="215"/>
    </location>
</feature>
<dbReference type="VEuPathDB" id="ToxoDB:cyc_07753"/>
<keyword evidence="4" id="KW-1185">Reference proteome</keyword>
<dbReference type="PANTHER" id="PTHR43597:SF5">
    <property type="entry name" value="SUFE-LIKE PROTEIN 2, CHLOROPLASTIC"/>
    <property type="match status" value="1"/>
</dbReference>
<comment type="caution">
    <text evidence="3">The sequence shown here is derived from an EMBL/GenBank/DDBJ whole genome shotgun (WGS) entry which is preliminary data.</text>
</comment>
<dbReference type="Gene3D" id="3.90.1010.10">
    <property type="match status" value="1"/>
</dbReference>
<evidence type="ECO:0000256" key="1">
    <source>
        <dbReference type="ARBA" id="ARBA00010282"/>
    </source>
</evidence>
<gene>
    <name evidence="3" type="ORF">cyc_07753</name>
</gene>